<feature type="transmembrane region" description="Helical" evidence="10">
    <location>
        <begin position="1384"/>
        <end position="1405"/>
    </location>
</feature>
<dbReference type="SUPFAM" id="SSF81324">
    <property type="entry name" value="Voltage-gated potassium channels"/>
    <property type="match status" value="1"/>
</dbReference>
<dbReference type="Proteomes" id="UP000702964">
    <property type="component" value="Unassembled WGS sequence"/>
</dbReference>
<dbReference type="EMBL" id="AOFI03000024">
    <property type="protein sequence ID" value="KAF4324146.1"/>
    <property type="molecule type" value="Genomic_DNA"/>
</dbReference>
<evidence type="ECO:0000313" key="13">
    <source>
        <dbReference type="Proteomes" id="UP000702964"/>
    </source>
</evidence>
<evidence type="ECO:0000256" key="6">
    <source>
        <dbReference type="ARBA" id="ARBA00023136"/>
    </source>
</evidence>
<dbReference type="CDD" id="cd00038">
    <property type="entry name" value="CAP_ED"/>
    <property type="match status" value="2"/>
</dbReference>
<evidence type="ECO:0000256" key="5">
    <source>
        <dbReference type="ARBA" id="ARBA00023065"/>
    </source>
</evidence>
<dbReference type="SUPFAM" id="SSF51206">
    <property type="entry name" value="cAMP-binding domain-like"/>
    <property type="match status" value="3"/>
</dbReference>
<keyword evidence="3 10" id="KW-0812">Transmembrane</keyword>
<dbReference type="PANTHER" id="PTHR45638:SF11">
    <property type="entry name" value="CYCLIC NUCLEOTIDE-GATED CATION CHANNEL SUBUNIT A"/>
    <property type="match status" value="1"/>
</dbReference>
<feature type="compositionally biased region" description="Low complexity" evidence="9">
    <location>
        <begin position="54"/>
        <end position="67"/>
    </location>
</feature>
<protein>
    <recommendedName>
        <fullName evidence="11">Cyclic nucleotide-binding domain-containing protein</fullName>
    </recommendedName>
</protein>
<organism evidence="12 13">
    <name type="scientific">Phytophthora kernoviae 00238/432</name>
    <dbReference type="NCBI Taxonomy" id="1284355"/>
    <lineage>
        <taxon>Eukaryota</taxon>
        <taxon>Sar</taxon>
        <taxon>Stramenopiles</taxon>
        <taxon>Oomycota</taxon>
        <taxon>Peronosporomycetes</taxon>
        <taxon>Peronosporales</taxon>
        <taxon>Peronosporaceae</taxon>
        <taxon>Phytophthora</taxon>
    </lineage>
</organism>
<evidence type="ECO:0000313" key="12">
    <source>
        <dbReference type="EMBL" id="KAF4324146.1"/>
    </source>
</evidence>
<evidence type="ECO:0000256" key="9">
    <source>
        <dbReference type="SAM" id="MobiDB-lite"/>
    </source>
</evidence>
<feature type="transmembrane region" description="Helical" evidence="10">
    <location>
        <begin position="1251"/>
        <end position="1270"/>
    </location>
</feature>
<accession>A0A8J4SUE4</accession>
<dbReference type="GO" id="GO:0016020">
    <property type="term" value="C:membrane"/>
    <property type="evidence" value="ECO:0007669"/>
    <property type="project" value="UniProtKB-SubCell"/>
</dbReference>
<dbReference type="Gene3D" id="2.60.120.10">
    <property type="entry name" value="Jelly Rolls"/>
    <property type="match status" value="3"/>
</dbReference>
<dbReference type="SMART" id="SM00100">
    <property type="entry name" value="cNMP"/>
    <property type="match status" value="2"/>
</dbReference>
<reference evidence="12" key="1">
    <citation type="journal article" date="2015" name="Genom Data">
        <title>Draft genome sequences of Phytophthora kernoviae and Phytophthora ramorum lineage EU2 from Scotland.</title>
        <authorList>
            <person name="Sambles C."/>
            <person name="Schlenzig A."/>
            <person name="O'Neill P."/>
            <person name="Grant M."/>
            <person name="Studholme D.J."/>
        </authorList>
    </citation>
    <scope>NUCLEOTIDE SEQUENCE</scope>
    <source>
        <strain evidence="12">00238/432</strain>
    </source>
</reference>
<comment type="caution">
    <text evidence="12">The sequence shown here is derived from an EMBL/GenBank/DDBJ whole genome shotgun (WGS) entry which is preliminary data.</text>
</comment>
<dbReference type="InterPro" id="IPR011989">
    <property type="entry name" value="ARM-like"/>
</dbReference>
<evidence type="ECO:0000256" key="7">
    <source>
        <dbReference type="ARBA" id="ARBA00023286"/>
    </source>
</evidence>
<name>A0A8J4SUE4_9STRA</name>
<dbReference type="Pfam" id="PF12348">
    <property type="entry name" value="CLASP_N"/>
    <property type="match status" value="1"/>
</dbReference>
<dbReference type="InterPro" id="IPR050866">
    <property type="entry name" value="CNG_cation_channel"/>
</dbReference>
<evidence type="ECO:0000259" key="11">
    <source>
        <dbReference type="PROSITE" id="PS50042"/>
    </source>
</evidence>
<evidence type="ECO:0000256" key="1">
    <source>
        <dbReference type="ARBA" id="ARBA00004141"/>
    </source>
</evidence>
<dbReference type="PANTHER" id="PTHR45638">
    <property type="entry name" value="CYCLIC NUCLEOTIDE-GATED CATION CHANNEL SUBUNIT A"/>
    <property type="match status" value="1"/>
</dbReference>
<keyword evidence="6 10" id="KW-0472">Membrane</keyword>
<reference evidence="12" key="2">
    <citation type="submission" date="2020-02" db="EMBL/GenBank/DDBJ databases">
        <authorList>
            <person name="Studholme D.J."/>
        </authorList>
    </citation>
    <scope>NUCLEOTIDE SEQUENCE</scope>
    <source>
        <strain evidence="12">00238/432</strain>
    </source>
</reference>
<evidence type="ECO:0000256" key="4">
    <source>
        <dbReference type="ARBA" id="ARBA00022989"/>
    </source>
</evidence>
<comment type="subcellular location">
    <subcellularLocation>
        <location evidence="1">Membrane</location>
        <topology evidence="1">Multi-pass membrane protein</topology>
    </subcellularLocation>
</comment>
<feature type="domain" description="Cyclic nucleotide-binding" evidence="11">
    <location>
        <begin position="1151"/>
        <end position="1199"/>
    </location>
</feature>
<dbReference type="GO" id="GO:0005221">
    <property type="term" value="F:intracellularly cyclic nucleotide-activated monoatomic cation channel activity"/>
    <property type="evidence" value="ECO:0007669"/>
    <property type="project" value="InterPro"/>
</dbReference>
<feature type="domain" description="Cyclic nucleotide-binding" evidence="11">
    <location>
        <begin position="788"/>
        <end position="876"/>
    </location>
</feature>
<proteinExistence type="predicted"/>
<dbReference type="InterPro" id="IPR018488">
    <property type="entry name" value="cNMP-bd_CS"/>
</dbReference>
<evidence type="ECO:0000256" key="2">
    <source>
        <dbReference type="ARBA" id="ARBA00022448"/>
    </source>
</evidence>
<feature type="region of interest" description="Disordered" evidence="9">
    <location>
        <begin position="1"/>
        <end position="80"/>
    </location>
</feature>
<evidence type="ECO:0000256" key="10">
    <source>
        <dbReference type="SAM" id="Phobius"/>
    </source>
</evidence>
<evidence type="ECO:0000256" key="8">
    <source>
        <dbReference type="ARBA" id="ARBA00023303"/>
    </source>
</evidence>
<dbReference type="Gene3D" id="1.10.287.630">
    <property type="entry name" value="Helix hairpin bin"/>
    <property type="match status" value="2"/>
</dbReference>
<keyword evidence="2" id="KW-0813">Transport</keyword>
<evidence type="ECO:0000256" key="3">
    <source>
        <dbReference type="ARBA" id="ARBA00022692"/>
    </source>
</evidence>
<dbReference type="Pfam" id="PF00027">
    <property type="entry name" value="cNMP_binding"/>
    <property type="match status" value="2"/>
</dbReference>
<dbReference type="InterPro" id="IPR024395">
    <property type="entry name" value="CLASP_N_dom"/>
</dbReference>
<gene>
    <name evidence="12" type="ORF">G195_002560</name>
</gene>
<keyword evidence="7" id="KW-1071">Ligand-gated ion channel</keyword>
<keyword evidence="4 10" id="KW-1133">Transmembrane helix</keyword>
<dbReference type="PROSITE" id="PS00889">
    <property type="entry name" value="CNMP_BINDING_2"/>
    <property type="match status" value="1"/>
</dbReference>
<keyword evidence="5" id="KW-0406">Ion transport</keyword>
<dbReference type="InterPro" id="IPR000595">
    <property type="entry name" value="cNMP-bd_dom"/>
</dbReference>
<dbReference type="PROSITE" id="PS50042">
    <property type="entry name" value="CNMP_BINDING_3"/>
    <property type="match status" value="3"/>
</dbReference>
<sequence length="1619" mass="184207">MPSVSPRGAPPGRKRSQPEEQERERTIQQHTTPCVGVAPSKRRRSDAEGDAPVQDQDQGTDLGQDSGPNQEQDEKLDGAPQGELFVVTVRSREELQPCQDEKLQAEKLDALLAKEKAETETDVAWGHEFAALDSLRCFAMFHQDEARRQLENGVLKKLVMPAAMSLRSAMARNALLCVQDLILGLQTEIASHFDAIVPILLNRACSEKQFIRDLARDVLDTALEASADEALLEPLLSTSTMEKNAQIVNVAGLYVAKCIGRMDRTRLRLFILETRGSFFDEMAAFLRCKVVECKAATRRTCQHTRRIIGNETFVALAKEKLSGSTQLDVLKASEVRKAAKPGHAKSSIRERMLQLKKQQQQQKKAGNIHRDKRTARAKYLKSLDFFLDVLAIIPLSLILPPSMARCSQESNQTVLAQARINQLRHLLTFHHVPEPLQIQAVEYLKRHYTDAESNDREVVKLLCPSITKDIQVELLKDMVGRIPLFRGCNQQFIVALTSLLEMTSFPAHVTLFEAGDPGDYMYVVNSGVLHILVNGVKVRELRQGSFFGEVSVFSKRPRSAAVVTTSYCTLYRLSRFHTERVLEGYPNYASQIASTIDEMVNEQEGKVSEGREVRDGGEEFMLTTLTSSRPDTMQGFYDNLARRRVSHQQATDALSKALSNLLMRRAIDFSSQWRKYWLIALQVHLVANCAQSRFTASAFEQKEFLVTRSRIQQFIRSRTAPPGVHQRVQSFLEFWWSSHRGAIAGELLNELPEAIKRPVVRSMCQPALRTLSLLAGVRTSLDALEQVFIDNIRFILYGQGEIIYRQGDYASGLFFLLEGELIIIANGGTPRTLVNGGFIGTAALNLSETSVSYAERVTAASGCILIFVSREHLNGIHKAFPSFSMAIRALENRLESAKLARAQQEYSGRERSWSGGQLPTPSLKKLTVEMKLLQHLGLESLVFDPDTRSSAGWELWIFGLTIALYLKVITDIMAGVKDGDVVRSEIIAVLFEIFFAFDFYFHSRLGFYEYGNKSMDVGLIRKRFFRSRHCYCDALALIPLYVVNWMVPLARRHDLLSINKLLRLMRTPTAFAKLEIDADSREFNSKLSSLRLLLGHFHLPLAIEEQLKTYFFFQRYHTITQEHLLERCLPPSLLTEIRLVHLQPMIVKVGFLAGMEGSVTRMLVSQFVQVLTVKDQFVFRLGEEGSDMFFVFTGIIEVLVPLETLQRRQSNDAKLGSLGSPSRSSFRTFFHPLDPSKLQARSQLKKSAFHLQWLKTIAVGTICMALVVPYRNAFDSLERLSPMPITERIVELTCEVLFAWDIWVNWNLKDGLESMELYEHKHRDTYQKERLWIDIIAAIPIDHFLSDFYQSPLLCLNRCLKLFNFPHYMKEINRRSVSYEKNRLCTLWVLLFVLMHWCACVYFALATRKADGDGNVQDWDSWTPPHLVVSWSDPSQELLMLRFLRGIFFSFTAFIKKGKVFVPVNYADYLFTLLVDFIGLVTMAFMISEMANLYISYISNEVEFRKNYIAVGLYLDRWNITGQLRARSHAFLSSLWISHRGVNYQAIFDEIPQVIHTESILHIANLPLRAFINTVFRPFATPHPHDRELEALTHAIAQHLKYEGYPRDEPTSGISSPAA</sequence>
<feature type="transmembrane region" description="Helical" evidence="10">
    <location>
        <begin position="1467"/>
        <end position="1487"/>
    </location>
</feature>
<dbReference type="GO" id="GO:0044877">
    <property type="term" value="F:protein-containing complex binding"/>
    <property type="evidence" value="ECO:0007669"/>
    <property type="project" value="TreeGrafter"/>
</dbReference>
<feature type="domain" description="Cyclic nucleotide-binding" evidence="11">
    <location>
        <begin position="484"/>
        <end position="582"/>
    </location>
</feature>
<dbReference type="Gene3D" id="1.25.10.10">
    <property type="entry name" value="Leucine-rich Repeat Variant"/>
    <property type="match status" value="1"/>
</dbReference>
<dbReference type="InterPro" id="IPR014710">
    <property type="entry name" value="RmlC-like_jellyroll"/>
</dbReference>
<keyword evidence="8" id="KW-0407">Ion channel</keyword>
<feature type="compositionally biased region" description="Basic and acidic residues" evidence="9">
    <location>
        <begin position="16"/>
        <end position="27"/>
    </location>
</feature>
<dbReference type="InterPro" id="IPR018490">
    <property type="entry name" value="cNMP-bd_dom_sf"/>
</dbReference>
<dbReference type="Gene3D" id="1.10.287.70">
    <property type="match status" value="1"/>
</dbReference>